<evidence type="ECO:0000256" key="1">
    <source>
        <dbReference type="SAM" id="SignalP"/>
    </source>
</evidence>
<organism evidence="2 3">
    <name type="scientific">Flaviaesturariibacter amylovorans</name>
    <dbReference type="NCBI Taxonomy" id="1084520"/>
    <lineage>
        <taxon>Bacteria</taxon>
        <taxon>Pseudomonadati</taxon>
        <taxon>Bacteroidota</taxon>
        <taxon>Chitinophagia</taxon>
        <taxon>Chitinophagales</taxon>
        <taxon>Chitinophagaceae</taxon>
        <taxon>Flaviaestuariibacter</taxon>
    </lineage>
</organism>
<reference evidence="3" key="1">
    <citation type="journal article" date="2019" name="Int. J. Syst. Evol. Microbiol.">
        <title>The Global Catalogue of Microorganisms (GCM) 10K type strain sequencing project: providing services to taxonomists for standard genome sequencing and annotation.</title>
        <authorList>
            <consortium name="The Broad Institute Genomics Platform"/>
            <consortium name="The Broad Institute Genome Sequencing Center for Infectious Disease"/>
            <person name="Wu L."/>
            <person name="Ma J."/>
        </authorList>
    </citation>
    <scope>NUCLEOTIDE SEQUENCE [LARGE SCALE GENOMIC DNA]</scope>
    <source>
        <strain evidence="3">JCM 17919</strain>
    </source>
</reference>
<keyword evidence="3" id="KW-1185">Reference proteome</keyword>
<dbReference type="InterPro" id="IPR013431">
    <property type="entry name" value="Delta_60_rpt"/>
</dbReference>
<keyword evidence="1" id="KW-0732">Signal</keyword>
<gene>
    <name evidence="2" type="ORF">GCM10023184_43650</name>
</gene>
<protein>
    <recommendedName>
        <fullName evidence="4">T9SS type A sorting domain-containing protein</fullName>
    </recommendedName>
</protein>
<sequence length="1228" mass="123630">MKQHLLFLLLVLCLGTASLAQPGRVDHSFTPATGELGTIYRVLTQADGKLLVYGARYSSAGSTVLRYHPDGTRDSSFRASGFSNDGPYSPDIALQPDGKILLLTVYNGQPAILRLLTDGSTDPSFQYLPDNDDTYLSAILPLPGGGVLAGGRFPDGNGNYSNLLRLNPDASPDPAFVQRATAGDIYDLALQPDGKLLLAGSLATPGSAYPLAVARLQPGGALDPSFQLGSGIGDNNKAWSIALQPDGRILVVGDFTTYNGVPRNRVARLHTDGSVDAGFNTGAGADNVVVHLALQADGKVLVQGFFSTYDGQPRHHVARLHADGSVDAGFVPGSGTNGMLHDVAPGADGRALVAGRFTIGGIDHARLLRLNADGGRDAAFNPGFVSLPVEQTAVQPDGKVLTEGGFTSQLVRFNADGSFDTAYHPAVRDEVGFLRPLADGRLLLAGGFRGAGIPSGITRLQPDGSRDAAFNPAVPAGINVFALDLGPDGRILLFGGDGAVNSFYRLNADGSAAAPFAPALPADFLLQHLAVAADGKVLLLGDSGSVDRAPYLGRFTAGGGADAGFQPSLPAGFYPSGMAVQADGKVLLRGVLYPGSGSLLLRLNADGSADTAFNTRVASLPVTAMALQPDGRILVGTQQGFGATAPGGLLRLHPDGSGDGSFTTGTALGLNTGRIQSITPAGDRIVAGGLFSTYNGSPRVHLVRLLNDSPGGAGISYAGAPYCGSSGTVLPALTGTAGGSFSATPAGLSLDAGTGAIDLAASVAGTYTVTYTYGGGGTTATVSIRPASLVSNVSNRVLCAGASVPNTSFSGPPGITYSWTNSNPAIGLPASGTGGLPAFTAQTTGSSAETATITVQPAGGTGCVLKPVVFRITVNPAPTVQAVTSQALCAGGTTAAVTFTGGAPGTVYGWTNDNPSIGLGASGSGNIPSFVARNESGVPQSATIRVTPRLGGCSGAPQTFTIGVSPAAGAISYGQSSYCRTGRAFVRRTGSGGGSFSAAPAGLALDAQTGTVSLAASQPGTYTITYSVGATGGCSAAATTGLTVLPQATVNPVPNALFCLGSMSSPIGFSGTAASYSWTNDNPSIGLPASGTGGIPSFMPTATGIATIRVVPQGGGCTGKAIVFRIRVQSCSVTQAGDCSGDGGTLRGATIGVSPNPARQQVTVSYSGSPASVTATLLHPSGAPALRPVAFRGNTVTLHLGGLPSGQYVIQLTDTRTGESVQRQLLKF</sequence>
<evidence type="ECO:0000313" key="2">
    <source>
        <dbReference type="EMBL" id="GAA4343356.1"/>
    </source>
</evidence>
<evidence type="ECO:0000313" key="3">
    <source>
        <dbReference type="Proteomes" id="UP001501725"/>
    </source>
</evidence>
<dbReference type="Gene3D" id="2.60.40.10">
    <property type="entry name" value="Immunoglobulins"/>
    <property type="match status" value="1"/>
</dbReference>
<dbReference type="Proteomes" id="UP001501725">
    <property type="component" value="Unassembled WGS sequence"/>
</dbReference>
<dbReference type="SUPFAM" id="SSF63829">
    <property type="entry name" value="Calcium-dependent phosphotriesterase"/>
    <property type="match status" value="2"/>
</dbReference>
<dbReference type="PROSITE" id="PS01273">
    <property type="entry name" value="COA_TRANSF_1"/>
    <property type="match status" value="1"/>
</dbReference>
<dbReference type="EMBL" id="BAABGY010000016">
    <property type="protein sequence ID" value="GAA4343356.1"/>
    <property type="molecule type" value="Genomic_DNA"/>
</dbReference>
<accession>A0ABP8HRS7</accession>
<proteinExistence type="predicted"/>
<evidence type="ECO:0008006" key="4">
    <source>
        <dbReference type="Google" id="ProtNLM"/>
    </source>
</evidence>
<dbReference type="InterPro" id="IPR004163">
    <property type="entry name" value="CoA_transf_BS"/>
</dbReference>
<comment type="caution">
    <text evidence="2">The sequence shown here is derived from an EMBL/GenBank/DDBJ whole genome shotgun (WGS) entry which is preliminary data.</text>
</comment>
<dbReference type="InterPro" id="IPR013783">
    <property type="entry name" value="Ig-like_fold"/>
</dbReference>
<dbReference type="Pfam" id="PF17164">
    <property type="entry name" value="DUF5122"/>
    <property type="match status" value="12"/>
</dbReference>
<dbReference type="RefSeq" id="WP_345258100.1">
    <property type="nucleotide sequence ID" value="NZ_BAABGY010000016.1"/>
</dbReference>
<dbReference type="NCBIfam" id="TIGR02608">
    <property type="entry name" value="delta_60_rpt"/>
    <property type="match status" value="12"/>
</dbReference>
<dbReference type="Gene3D" id="2.80.10.50">
    <property type="match status" value="5"/>
</dbReference>
<feature type="signal peptide" evidence="1">
    <location>
        <begin position="1"/>
        <end position="20"/>
    </location>
</feature>
<feature type="chain" id="PRO_5046886868" description="T9SS type A sorting domain-containing protein" evidence="1">
    <location>
        <begin position="21"/>
        <end position="1228"/>
    </location>
</feature>
<name>A0ABP8HRS7_9BACT</name>